<evidence type="ECO:0000256" key="19">
    <source>
        <dbReference type="ARBA" id="ARBA00044304"/>
    </source>
</evidence>
<dbReference type="CDD" id="cd11027">
    <property type="entry name" value="CYP17A1-like"/>
    <property type="match status" value="1"/>
</dbReference>
<organism evidence="24 25">
    <name type="scientific">Holothuria leucospilota</name>
    <name type="common">Black long sea cucumber</name>
    <name type="synonym">Mertensiothuria leucospilota</name>
    <dbReference type="NCBI Taxonomy" id="206669"/>
    <lineage>
        <taxon>Eukaryota</taxon>
        <taxon>Metazoa</taxon>
        <taxon>Echinodermata</taxon>
        <taxon>Eleutherozoa</taxon>
        <taxon>Echinozoa</taxon>
        <taxon>Holothuroidea</taxon>
        <taxon>Aspidochirotacea</taxon>
        <taxon>Aspidochirotida</taxon>
        <taxon>Holothuriidae</taxon>
        <taxon>Holothuria</taxon>
    </lineage>
</organism>
<dbReference type="AlphaFoldDB" id="A0A9Q1CJL4"/>
<dbReference type="PRINTS" id="PR00385">
    <property type="entry name" value="P450"/>
</dbReference>
<comment type="similarity">
    <text evidence="4 22">Belongs to the cytochrome P450 family.</text>
</comment>
<keyword evidence="25" id="KW-1185">Reference proteome</keyword>
<dbReference type="GO" id="GO:0005789">
    <property type="term" value="C:endoplasmic reticulum membrane"/>
    <property type="evidence" value="ECO:0007669"/>
    <property type="project" value="UniProtKB-SubCell"/>
</dbReference>
<keyword evidence="24" id="KW-0456">Lyase</keyword>
<keyword evidence="8" id="KW-0492">Microsome</keyword>
<keyword evidence="10 21" id="KW-0408">Iron</keyword>
<comment type="caution">
    <text evidence="24">The sequence shown here is derived from an EMBL/GenBank/DDBJ whole genome shotgun (WGS) entry which is preliminary data.</text>
</comment>
<evidence type="ECO:0000256" key="4">
    <source>
        <dbReference type="ARBA" id="ARBA00010617"/>
    </source>
</evidence>
<evidence type="ECO:0000256" key="16">
    <source>
        <dbReference type="ARBA" id="ARBA00044217"/>
    </source>
</evidence>
<dbReference type="OrthoDB" id="639466at2759"/>
<evidence type="ECO:0000256" key="15">
    <source>
        <dbReference type="ARBA" id="ARBA00044116"/>
    </source>
</evidence>
<keyword evidence="6 21" id="KW-0479">Metal-binding</keyword>
<dbReference type="Gene3D" id="1.10.630.10">
    <property type="entry name" value="Cytochrome P450"/>
    <property type="match status" value="1"/>
</dbReference>
<comment type="subcellular location">
    <subcellularLocation>
        <location evidence="1">Endomembrane system</location>
        <topology evidence="1">Peripheral membrane protein</topology>
    </subcellularLocation>
    <subcellularLocation>
        <location evidence="3">Endoplasmic reticulum membrane</location>
    </subcellularLocation>
    <subcellularLocation>
        <location evidence="2">Microsome membrane</location>
    </subcellularLocation>
</comment>
<sequence length="523" mass="58832">MLGLAESSGVVANSTSLVLVSAATALVGLWVWSQQKPRKDFPPGPKGWPVLGNILEFMSDTPPQIIFLEHAKKYGDIFSIRIGQRWTVILNGATVIKEALLKKGIEFANRPSSFSIDLFSEGGKDIVFGQFTPTWKLHRKLAYSAFRTLATGNNERFEKLVYSILPGLIKHLDSKGSEPFNPKTTMASSIYNILATMCFGKQFEFDGPEVKFWMRMSQQGIELVGNGLAADFIPIMKHIPTPAVQKLKKFTHEFYGAINKEMEEHKASYDGGEPKDLIEILLQIRQEMEDEGSEDMTMITETHIRQTVADVFGGMIAVLLHISCIVSGTDTSIFTMHWSVGLLVQYPEIQAKVAAEVDKVVGRDRLPCLNDRDNLPYTTATLYEVIRYSTIAPLSVPHATSKEVEIGGYTIPEGTWVLVNLYSMHYDEKLWDEPHKFQPEHFLDETGEVRLHPEGFLPFSTGRRVCLGESVAKAELLLIFSWLFQHYKFSKAPGMEDEEYAESTTVAFGNMLKEKDVVVEKRF</sequence>
<name>A0A9Q1CJL4_HOLLE</name>
<evidence type="ECO:0000256" key="11">
    <source>
        <dbReference type="ARBA" id="ARBA00023033"/>
    </source>
</evidence>
<evidence type="ECO:0000256" key="2">
    <source>
        <dbReference type="ARBA" id="ARBA00004524"/>
    </source>
</evidence>
<dbReference type="Pfam" id="PF00067">
    <property type="entry name" value="p450"/>
    <property type="match status" value="1"/>
</dbReference>
<dbReference type="InterPro" id="IPR017972">
    <property type="entry name" value="Cyt_P450_CS"/>
</dbReference>
<keyword evidence="11 22" id="KW-0503">Monooxygenase</keyword>
<dbReference type="PANTHER" id="PTHR24289:SF20">
    <property type="entry name" value="STEROID 17-ALPHA-HYDROXYLASE_17,20 LYASE"/>
    <property type="match status" value="1"/>
</dbReference>
<evidence type="ECO:0000256" key="17">
    <source>
        <dbReference type="ARBA" id="ARBA00044265"/>
    </source>
</evidence>
<dbReference type="GO" id="GO:0016829">
    <property type="term" value="F:lyase activity"/>
    <property type="evidence" value="ECO:0007669"/>
    <property type="project" value="UniProtKB-KW"/>
</dbReference>
<feature type="transmembrane region" description="Helical" evidence="23">
    <location>
        <begin position="12"/>
        <end position="32"/>
    </location>
</feature>
<keyword evidence="13 23" id="KW-0472">Membrane</keyword>
<evidence type="ECO:0000313" key="25">
    <source>
        <dbReference type="Proteomes" id="UP001152320"/>
    </source>
</evidence>
<keyword evidence="5 21" id="KW-0349">Heme</keyword>
<dbReference type="GO" id="GO:0004509">
    <property type="term" value="F:steroid 21-monooxygenase activity"/>
    <property type="evidence" value="ECO:0007669"/>
    <property type="project" value="UniProtKB-EC"/>
</dbReference>
<keyword evidence="23" id="KW-1133">Transmembrane helix</keyword>
<dbReference type="InterPro" id="IPR002401">
    <property type="entry name" value="Cyt_P450_E_grp-I"/>
</dbReference>
<proteinExistence type="inferred from homology"/>
<dbReference type="GO" id="GO:0005506">
    <property type="term" value="F:iron ion binding"/>
    <property type="evidence" value="ECO:0007669"/>
    <property type="project" value="InterPro"/>
</dbReference>
<evidence type="ECO:0000256" key="20">
    <source>
        <dbReference type="ARBA" id="ARBA00044342"/>
    </source>
</evidence>
<protein>
    <recommendedName>
        <fullName evidence="15">Steroid 21-hydroxylase</fullName>
        <ecNumber evidence="14">1.14.14.16</ecNumber>
    </recommendedName>
    <alternativeName>
        <fullName evidence="19">21-OHase</fullName>
    </alternativeName>
    <alternativeName>
        <fullName evidence="16">Cytochrome P-450c21</fullName>
    </alternativeName>
    <alternativeName>
        <fullName evidence="20">Cytochrome P450 21</fullName>
    </alternativeName>
    <alternativeName>
        <fullName evidence="18">Cytochrome P450 XXI</fullName>
    </alternativeName>
    <alternativeName>
        <fullName evidence="17">Cytochrome P450-C21</fullName>
    </alternativeName>
</protein>
<evidence type="ECO:0000256" key="7">
    <source>
        <dbReference type="ARBA" id="ARBA00022824"/>
    </source>
</evidence>
<evidence type="ECO:0000256" key="10">
    <source>
        <dbReference type="ARBA" id="ARBA00023004"/>
    </source>
</evidence>
<evidence type="ECO:0000256" key="21">
    <source>
        <dbReference type="PIRSR" id="PIRSR602401-1"/>
    </source>
</evidence>
<dbReference type="GO" id="GO:0042448">
    <property type="term" value="P:progesterone metabolic process"/>
    <property type="evidence" value="ECO:0007669"/>
    <property type="project" value="TreeGrafter"/>
</dbReference>
<reference evidence="24" key="1">
    <citation type="submission" date="2021-10" db="EMBL/GenBank/DDBJ databases">
        <title>Tropical sea cucumber genome reveals ecological adaptation and Cuvierian tubules defense mechanism.</title>
        <authorList>
            <person name="Chen T."/>
        </authorList>
    </citation>
    <scope>NUCLEOTIDE SEQUENCE</scope>
    <source>
        <strain evidence="24">Nanhai2018</strain>
        <tissue evidence="24">Muscle</tissue>
    </source>
</reference>
<evidence type="ECO:0000256" key="3">
    <source>
        <dbReference type="ARBA" id="ARBA00004586"/>
    </source>
</evidence>
<keyword evidence="9 22" id="KW-0560">Oxidoreductase</keyword>
<gene>
    <name evidence="24" type="ORF">HOLleu_08854</name>
</gene>
<dbReference type="FunFam" id="1.10.630.10:FF:000049">
    <property type="entry name" value="steroid 21-hydroxylase isoform X1"/>
    <property type="match status" value="1"/>
</dbReference>
<dbReference type="GO" id="GO:0004508">
    <property type="term" value="F:steroid 17-alpha-monooxygenase activity"/>
    <property type="evidence" value="ECO:0007669"/>
    <property type="project" value="TreeGrafter"/>
</dbReference>
<dbReference type="InterPro" id="IPR001128">
    <property type="entry name" value="Cyt_P450"/>
</dbReference>
<evidence type="ECO:0000256" key="22">
    <source>
        <dbReference type="RuleBase" id="RU000461"/>
    </source>
</evidence>
<evidence type="ECO:0000256" key="23">
    <source>
        <dbReference type="SAM" id="Phobius"/>
    </source>
</evidence>
<dbReference type="PANTHER" id="PTHR24289">
    <property type="entry name" value="STEROID 17-ALPHA-HYDROXYLASE/17,20 LYASE"/>
    <property type="match status" value="1"/>
</dbReference>
<keyword evidence="7" id="KW-0256">Endoplasmic reticulum</keyword>
<evidence type="ECO:0000256" key="14">
    <source>
        <dbReference type="ARBA" id="ARBA00044040"/>
    </source>
</evidence>
<dbReference type="GO" id="GO:0020037">
    <property type="term" value="F:heme binding"/>
    <property type="evidence" value="ECO:0007669"/>
    <property type="project" value="InterPro"/>
</dbReference>
<dbReference type="SUPFAM" id="SSF48264">
    <property type="entry name" value="Cytochrome P450"/>
    <property type="match status" value="1"/>
</dbReference>
<dbReference type="InterPro" id="IPR036396">
    <property type="entry name" value="Cyt_P450_sf"/>
</dbReference>
<dbReference type="GO" id="GO:0008289">
    <property type="term" value="F:lipid binding"/>
    <property type="evidence" value="ECO:0007669"/>
    <property type="project" value="UniProtKB-KW"/>
</dbReference>
<evidence type="ECO:0000313" key="24">
    <source>
        <dbReference type="EMBL" id="KAJ8045774.1"/>
    </source>
</evidence>
<evidence type="ECO:0000256" key="5">
    <source>
        <dbReference type="ARBA" id="ARBA00022617"/>
    </source>
</evidence>
<evidence type="ECO:0000256" key="1">
    <source>
        <dbReference type="ARBA" id="ARBA00004184"/>
    </source>
</evidence>
<dbReference type="PRINTS" id="PR00463">
    <property type="entry name" value="EP450I"/>
</dbReference>
<dbReference type="GO" id="GO:0008610">
    <property type="term" value="P:lipid biosynthetic process"/>
    <property type="evidence" value="ECO:0007669"/>
    <property type="project" value="UniProtKB-ARBA"/>
</dbReference>
<dbReference type="PROSITE" id="PS00086">
    <property type="entry name" value="CYTOCHROME_P450"/>
    <property type="match status" value="1"/>
</dbReference>
<evidence type="ECO:0000256" key="8">
    <source>
        <dbReference type="ARBA" id="ARBA00022848"/>
    </source>
</evidence>
<evidence type="ECO:0000256" key="12">
    <source>
        <dbReference type="ARBA" id="ARBA00023121"/>
    </source>
</evidence>
<keyword evidence="12" id="KW-0446">Lipid-binding</keyword>
<dbReference type="GO" id="GO:0042446">
    <property type="term" value="P:hormone biosynthetic process"/>
    <property type="evidence" value="ECO:0007669"/>
    <property type="project" value="TreeGrafter"/>
</dbReference>
<dbReference type="EMBL" id="JAIZAY010000003">
    <property type="protein sequence ID" value="KAJ8045774.1"/>
    <property type="molecule type" value="Genomic_DNA"/>
</dbReference>
<accession>A0A9Q1CJL4</accession>
<evidence type="ECO:0000256" key="13">
    <source>
        <dbReference type="ARBA" id="ARBA00023136"/>
    </source>
</evidence>
<evidence type="ECO:0000256" key="9">
    <source>
        <dbReference type="ARBA" id="ARBA00023002"/>
    </source>
</evidence>
<dbReference type="Proteomes" id="UP001152320">
    <property type="component" value="Chromosome 3"/>
</dbReference>
<evidence type="ECO:0000256" key="6">
    <source>
        <dbReference type="ARBA" id="ARBA00022723"/>
    </source>
</evidence>
<comment type="cofactor">
    <cofactor evidence="21">
        <name>heme</name>
        <dbReference type="ChEBI" id="CHEBI:30413"/>
    </cofactor>
</comment>
<evidence type="ECO:0000256" key="18">
    <source>
        <dbReference type="ARBA" id="ARBA00044282"/>
    </source>
</evidence>
<dbReference type="EC" id="1.14.14.16" evidence="14"/>
<feature type="binding site" description="axial binding residue" evidence="21">
    <location>
        <position position="466"/>
    </location>
    <ligand>
        <name>heme</name>
        <dbReference type="ChEBI" id="CHEBI:30413"/>
    </ligand>
    <ligandPart>
        <name>Fe</name>
        <dbReference type="ChEBI" id="CHEBI:18248"/>
    </ligandPart>
</feature>
<keyword evidence="23" id="KW-0812">Transmembrane</keyword>